<dbReference type="AlphaFoldDB" id="A0A7K1UG44"/>
<name>A0A7K1UG44_9MICC</name>
<dbReference type="RefSeq" id="WP_157321274.1">
    <property type="nucleotide sequence ID" value="NZ_BMFX01000005.1"/>
</dbReference>
<evidence type="ECO:0000256" key="1">
    <source>
        <dbReference type="SAM" id="Phobius"/>
    </source>
</evidence>
<accession>A0A7K1UG44</accession>
<dbReference type="Proteomes" id="UP000460157">
    <property type="component" value="Unassembled WGS sequence"/>
</dbReference>
<gene>
    <name evidence="2" type="ORF">GNZ21_03195</name>
</gene>
<proteinExistence type="predicted"/>
<protein>
    <recommendedName>
        <fullName evidence="4">DUF2207 domain-containing protein</fullName>
    </recommendedName>
</protein>
<feature type="transmembrane region" description="Helical" evidence="1">
    <location>
        <begin position="12"/>
        <end position="35"/>
    </location>
</feature>
<organism evidence="2 3">
    <name type="scientific">Nesterenkonia alkaliphila</name>
    <dbReference type="NCBI Taxonomy" id="1463631"/>
    <lineage>
        <taxon>Bacteria</taxon>
        <taxon>Bacillati</taxon>
        <taxon>Actinomycetota</taxon>
        <taxon>Actinomycetes</taxon>
        <taxon>Micrococcales</taxon>
        <taxon>Micrococcaceae</taxon>
        <taxon>Nesterenkonia</taxon>
    </lineage>
</organism>
<keyword evidence="1" id="KW-0812">Transmembrane</keyword>
<evidence type="ECO:0008006" key="4">
    <source>
        <dbReference type="Google" id="ProtNLM"/>
    </source>
</evidence>
<keyword evidence="1" id="KW-1133">Transmembrane helix</keyword>
<keyword evidence="1" id="KW-0472">Membrane</keyword>
<feature type="transmembrane region" description="Helical" evidence="1">
    <location>
        <begin position="41"/>
        <end position="62"/>
    </location>
</feature>
<dbReference type="OrthoDB" id="9898457at2"/>
<comment type="caution">
    <text evidence="2">The sequence shown here is derived from an EMBL/GenBank/DDBJ whole genome shotgun (WGS) entry which is preliminary data.</text>
</comment>
<keyword evidence="3" id="KW-1185">Reference proteome</keyword>
<evidence type="ECO:0000313" key="2">
    <source>
        <dbReference type="EMBL" id="MVT25374.1"/>
    </source>
</evidence>
<reference evidence="2 3" key="1">
    <citation type="submission" date="2019-12" db="EMBL/GenBank/DDBJ databases">
        <title>Nesterenkonia muleiensis sp. nov., a novel actinobacterium isolated from sap of Populus euphratica.</title>
        <authorList>
            <person name="Wang R."/>
        </authorList>
    </citation>
    <scope>NUCLEOTIDE SEQUENCE [LARGE SCALE GENOMIC DNA]</scope>
    <source>
        <strain evidence="2 3">F10</strain>
    </source>
</reference>
<dbReference type="EMBL" id="WRPM01000023">
    <property type="protein sequence ID" value="MVT25374.1"/>
    <property type="molecule type" value="Genomic_DNA"/>
</dbReference>
<evidence type="ECO:0000313" key="3">
    <source>
        <dbReference type="Proteomes" id="UP000460157"/>
    </source>
</evidence>
<sequence>MEERTVADLEKLNKIGWLLVGAAVLVSLLVIIGLFNGLGFWAGFWSFVFIVAPLAVIGLALLGKRWFTISKRTGRRL</sequence>